<reference evidence="1 2" key="1">
    <citation type="journal article" date="2018" name="Biodegradation">
        <title>1,4-Dioxane degradation characteristics of Rhodococcus aetherivorans JCM 14343.</title>
        <authorList>
            <person name="Inoue D."/>
            <person name="Tsunoda T."/>
            <person name="Yamamoto N."/>
            <person name="Ike M."/>
            <person name="Sei K."/>
        </authorList>
    </citation>
    <scope>NUCLEOTIDE SEQUENCE [LARGE SCALE GENOMIC DNA]</scope>
    <source>
        <strain evidence="1 2">JCM 14343</strain>
    </source>
</reference>
<dbReference type="EMBL" id="BLAH01000076">
    <property type="protein sequence ID" value="GES36982.1"/>
    <property type="molecule type" value="Genomic_DNA"/>
</dbReference>
<sequence>MAFVTAAAIRGVEEVSVALADGTGPVVRIEQMWQLLQPALRAG</sequence>
<protein>
    <submittedName>
        <fullName evidence="1">Uncharacterized protein</fullName>
    </submittedName>
</protein>
<evidence type="ECO:0000313" key="1">
    <source>
        <dbReference type="EMBL" id="GES36982.1"/>
    </source>
</evidence>
<dbReference type="Proteomes" id="UP000325466">
    <property type="component" value="Unassembled WGS sequence"/>
</dbReference>
<evidence type="ECO:0000313" key="2">
    <source>
        <dbReference type="Proteomes" id="UP000325466"/>
    </source>
</evidence>
<keyword evidence="2" id="KW-1185">Reference proteome</keyword>
<comment type="caution">
    <text evidence="1">The sequence shown here is derived from an EMBL/GenBank/DDBJ whole genome shotgun (WGS) entry which is preliminary data.</text>
</comment>
<organism evidence="1 2">
    <name type="scientific">Rhodococcus aetherivorans</name>
    <dbReference type="NCBI Taxonomy" id="191292"/>
    <lineage>
        <taxon>Bacteria</taxon>
        <taxon>Bacillati</taxon>
        <taxon>Actinomycetota</taxon>
        <taxon>Actinomycetes</taxon>
        <taxon>Mycobacteriales</taxon>
        <taxon>Nocardiaceae</taxon>
        <taxon>Rhodococcus</taxon>
    </lineage>
</organism>
<gene>
    <name evidence="1" type="ORF">RAJCM14343_2236</name>
</gene>
<proteinExistence type="predicted"/>
<name>A0ABQ0YKC4_9NOCA</name>
<accession>A0ABQ0YKC4</accession>